<feature type="signal peptide" evidence="1">
    <location>
        <begin position="1"/>
        <end position="23"/>
    </location>
</feature>
<sequence>MKKAVSTKLSVVALAGSIAAGCASPLTSSQSRQLAEYEARGLVVQEKSTGGATAAGLLPGGGSWYTGHYGPAVANTLLWPASILWDPVSGYNGARTANYFATVAHVEDLRNEKLDELDEQRMADEISEDEYMMKRRRIREKY</sequence>
<evidence type="ECO:0000313" key="3">
    <source>
        <dbReference type="Proteomes" id="UP000460751"/>
    </source>
</evidence>
<reference evidence="2 3" key="1">
    <citation type="submission" date="2019-11" db="EMBL/GenBank/DDBJ databases">
        <title>Genome sequences of 17 halophilic strains isolated from different environments.</title>
        <authorList>
            <person name="Furrow R.E."/>
        </authorList>
    </citation>
    <scope>NUCLEOTIDE SEQUENCE [LARGE SCALE GENOMIC DNA]</scope>
    <source>
        <strain evidence="2 3">22507_15_FS</strain>
    </source>
</reference>
<protein>
    <recommendedName>
        <fullName evidence="4">Lipoprotein</fullName>
    </recommendedName>
</protein>
<dbReference type="EMBL" id="WMEX01000006">
    <property type="protein sequence ID" value="MYL27565.1"/>
    <property type="molecule type" value="Genomic_DNA"/>
</dbReference>
<gene>
    <name evidence="2" type="ORF">GLW01_12260</name>
</gene>
<keyword evidence="3" id="KW-1185">Reference proteome</keyword>
<name>A0A9X5B5Q0_9GAMM</name>
<evidence type="ECO:0000256" key="1">
    <source>
        <dbReference type="SAM" id="SignalP"/>
    </source>
</evidence>
<comment type="caution">
    <text evidence="2">The sequence shown here is derived from an EMBL/GenBank/DDBJ whole genome shotgun (WGS) entry which is preliminary data.</text>
</comment>
<dbReference type="RefSeq" id="WP_160899228.1">
    <property type="nucleotide sequence ID" value="NZ_WMEX01000006.1"/>
</dbReference>
<dbReference type="PROSITE" id="PS51257">
    <property type="entry name" value="PROKAR_LIPOPROTEIN"/>
    <property type="match status" value="1"/>
</dbReference>
<evidence type="ECO:0000313" key="2">
    <source>
        <dbReference type="EMBL" id="MYL27565.1"/>
    </source>
</evidence>
<dbReference type="AlphaFoldDB" id="A0A9X5B5Q0"/>
<organism evidence="2 3">
    <name type="scientific">Vreelandella halophila</name>
    <dbReference type="NCBI Taxonomy" id="86177"/>
    <lineage>
        <taxon>Bacteria</taxon>
        <taxon>Pseudomonadati</taxon>
        <taxon>Pseudomonadota</taxon>
        <taxon>Gammaproteobacteria</taxon>
        <taxon>Oceanospirillales</taxon>
        <taxon>Halomonadaceae</taxon>
        <taxon>Vreelandella</taxon>
    </lineage>
</organism>
<proteinExistence type="predicted"/>
<accession>A0A9X5B5Q0</accession>
<dbReference type="Proteomes" id="UP000460751">
    <property type="component" value="Unassembled WGS sequence"/>
</dbReference>
<keyword evidence="1" id="KW-0732">Signal</keyword>
<evidence type="ECO:0008006" key="4">
    <source>
        <dbReference type="Google" id="ProtNLM"/>
    </source>
</evidence>
<feature type="chain" id="PRO_5040947542" description="Lipoprotein" evidence="1">
    <location>
        <begin position="24"/>
        <end position="142"/>
    </location>
</feature>
<dbReference type="OrthoDB" id="6215439at2"/>